<name>A0A1G8E2T8_PSEOR</name>
<dbReference type="InterPro" id="IPR036291">
    <property type="entry name" value="NAD(P)-bd_dom_sf"/>
</dbReference>
<dbReference type="STRING" id="366584.SAMN05216377_13022"/>
<dbReference type="EMBL" id="FNBE01000030">
    <property type="protein sequence ID" value="SDH64161.1"/>
    <property type="molecule type" value="Genomic_DNA"/>
</dbReference>
<dbReference type="SUPFAM" id="SSF51735">
    <property type="entry name" value="NAD(P)-binding Rossmann-fold domains"/>
    <property type="match status" value="1"/>
</dbReference>
<dbReference type="EC" id="1.1.1.169" evidence="4"/>
<sequence>MRILVVGAGAVGGWFGGALARAGADVSFLVRGPRAARLRAEGLVLVGPADERTVLPVRVVTADELAEPVDVVLLAVKGPGLESAVEDVAKAVGPRTAVLPLLNGVRHLDVLAERFGPAAVLGGLCLVVSRLDADGAVRTPAPGASVRLGELDGRPSPRVADIVAALDGAGFDVTGSTTIVQDMWEKWHFMAAGGATGTLLGGTAGEVTAVEGGAEVVAAIIAEATAVLAAAGRPLRDDARARVEGALLTPGSGFTTSLYRDLAPGRPTEVEPILGDLVRRATALGVPVPTLAAAAVRLRVSANGAG</sequence>
<protein>
    <recommendedName>
        <fullName evidence="4">2-dehydropantoate 2-reductase</fullName>
        <ecNumber evidence="4">1.1.1.169</ecNumber>
    </recommendedName>
    <alternativeName>
        <fullName evidence="4">Ketopantoate reductase</fullName>
    </alternativeName>
</protein>
<feature type="domain" description="Ketopantoate reductase N-terminal" evidence="5">
    <location>
        <begin position="3"/>
        <end position="152"/>
    </location>
</feature>
<dbReference type="Gene3D" id="3.40.50.720">
    <property type="entry name" value="NAD(P)-binding Rossmann-like Domain"/>
    <property type="match status" value="1"/>
</dbReference>
<dbReference type="PANTHER" id="PTHR21708:SF26">
    <property type="entry name" value="2-DEHYDROPANTOATE 2-REDUCTASE"/>
    <property type="match status" value="1"/>
</dbReference>
<evidence type="ECO:0000256" key="1">
    <source>
        <dbReference type="ARBA" id="ARBA00007870"/>
    </source>
</evidence>
<dbReference type="InterPro" id="IPR003710">
    <property type="entry name" value="ApbA"/>
</dbReference>
<dbReference type="Proteomes" id="UP000198967">
    <property type="component" value="Unassembled WGS sequence"/>
</dbReference>
<evidence type="ECO:0000256" key="4">
    <source>
        <dbReference type="RuleBase" id="RU362068"/>
    </source>
</evidence>
<evidence type="ECO:0000313" key="7">
    <source>
        <dbReference type="EMBL" id="SDH64161.1"/>
    </source>
</evidence>
<comment type="catalytic activity">
    <reaction evidence="4">
        <text>(R)-pantoate + NADP(+) = 2-dehydropantoate + NADPH + H(+)</text>
        <dbReference type="Rhea" id="RHEA:16233"/>
        <dbReference type="ChEBI" id="CHEBI:11561"/>
        <dbReference type="ChEBI" id="CHEBI:15378"/>
        <dbReference type="ChEBI" id="CHEBI:15980"/>
        <dbReference type="ChEBI" id="CHEBI:57783"/>
        <dbReference type="ChEBI" id="CHEBI:58349"/>
        <dbReference type="EC" id="1.1.1.169"/>
    </reaction>
</comment>
<keyword evidence="4" id="KW-0566">Pantothenate biosynthesis</keyword>
<evidence type="ECO:0000259" key="5">
    <source>
        <dbReference type="Pfam" id="PF02558"/>
    </source>
</evidence>
<dbReference type="UniPathway" id="UPA00028">
    <property type="reaction ID" value="UER00004"/>
</dbReference>
<dbReference type="NCBIfam" id="TIGR00745">
    <property type="entry name" value="apbA_panE"/>
    <property type="match status" value="1"/>
</dbReference>
<reference evidence="7 8" key="1">
    <citation type="submission" date="2016-10" db="EMBL/GenBank/DDBJ databases">
        <authorList>
            <person name="de Groot N.N."/>
        </authorList>
    </citation>
    <scope>NUCLEOTIDE SEQUENCE [LARGE SCALE GENOMIC DNA]</scope>
    <source>
        <strain evidence="7 8">CGMCC 4.3143</strain>
    </source>
</reference>
<dbReference type="InterPro" id="IPR008927">
    <property type="entry name" value="6-PGluconate_DH-like_C_sf"/>
</dbReference>
<dbReference type="InterPro" id="IPR051402">
    <property type="entry name" value="KPR-Related"/>
</dbReference>
<proteinExistence type="inferred from homology"/>
<dbReference type="GO" id="GO:0005737">
    <property type="term" value="C:cytoplasm"/>
    <property type="evidence" value="ECO:0007669"/>
    <property type="project" value="TreeGrafter"/>
</dbReference>
<dbReference type="GO" id="GO:0015940">
    <property type="term" value="P:pantothenate biosynthetic process"/>
    <property type="evidence" value="ECO:0007669"/>
    <property type="project" value="UniProtKB-UniPathway"/>
</dbReference>
<comment type="similarity">
    <text evidence="1 4">Belongs to the ketopantoate reductase family.</text>
</comment>
<dbReference type="Gene3D" id="1.10.1040.10">
    <property type="entry name" value="N-(1-d-carboxylethyl)-l-norvaline Dehydrogenase, domain 2"/>
    <property type="match status" value="1"/>
</dbReference>
<dbReference type="SUPFAM" id="SSF48179">
    <property type="entry name" value="6-phosphogluconate dehydrogenase C-terminal domain-like"/>
    <property type="match status" value="1"/>
</dbReference>
<evidence type="ECO:0000256" key="3">
    <source>
        <dbReference type="ARBA" id="ARBA00023002"/>
    </source>
</evidence>
<dbReference type="Pfam" id="PF08546">
    <property type="entry name" value="ApbA_C"/>
    <property type="match status" value="1"/>
</dbReference>
<dbReference type="GO" id="GO:0008677">
    <property type="term" value="F:2-dehydropantoate 2-reductase activity"/>
    <property type="evidence" value="ECO:0007669"/>
    <property type="project" value="UniProtKB-EC"/>
</dbReference>
<keyword evidence="2 4" id="KW-0521">NADP</keyword>
<dbReference type="InterPro" id="IPR013752">
    <property type="entry name" value="KPA_reductase"/>
</dbReference>
<dbReference type="Pfam" id="PF02558">
    <property type="entry name" value="ApbA"/>
    <property type="match status" value="1"/>
</dbReference>
<evidence type="ECO:0000259" key="6">
    <source>
        <dbReference type="Pfam" id="PF08546"/>
    </source>
</evidence>
<evidence type="ECO:0000313" key="8">
    <source>
        <dbReference type="Proteomes" id="UP000198967"/>
    </source>
</evidence>
<keyword evidence="8" id="KW-1185">Reference proteome</keyword>
<dbReference type="OrthoDB" id="4186253at2"/>
<dbReference type="InterPro" id="IPR013332">
    <property type="entry name" value="KPR_N"/>
</dbReference>
<dbReference type="PANTHER" id="PTHR21708">
    <property type="entry name" value="PROBABLE 2-DEHYDROPANTOATE 2-REDUCTASE"/>
    <property type="match status" value="1"/>
</dbReference>
<comment type="function">
    <text evidence="4">Catalyzes the NADPH-dependent reduction of ketopantoate into pantoic acid.</text>
</comment>
<keyword evidence="3 4" id="KW-0560">Oxidoreductase</keyword>
<organism evidence="7 8">
    <name type="scientific">Pseudonocardia oroxyli</name>
    <dbReference type="NCBI Taxonomy" id="366584"/>
    <lineage>
        <taxon>Bacteria</taxon>
        <taxon>Bacillati</taxon>
        <taxon>Actinomycetota</taxon>
        <taxon>Actinomycetes</taxon>
        <taxon>Pseudonocardiales</taxon>
        <taxon>Pseudonocardiaceae</taxon>
        <taxon>Pseudonocardia</taxon>
    </lineage>
</organism>
<comment type="pathway">
    <text evidence="4">Cofactor biosynthesis; (R)-pantothenate biosynthesis; (R)-pantoate from 3-methyl-2-oxobutanoate: step 2/2.</text>
</comment>
<gene>
    <name evidence="7" type="ORF">SAMN05216377_13022</name>
</gene>
<dbReference type="InterPro" id="IPR013328">
    <property type="entry name" value="6PGD_dom2"/>
</dbReference>
<accession>A0A1G8E2T8</accession>
<dbReference type="RefSeq" id="WP_093089783.1">
    <property type="nucleotide sequence ID" value="NZ_FNBE01000030.1"/>
</dbReference>
<feature type="domain" description="Ketopantoate reductase C-terminal" evidence="6">
    <location>
        <begin position="179"/>
        <end position="294"/>
    </location>
</feature>
<dbReference type="FunFam" id="3.40.50.720:FF:000307">
    <property type="entry name" value="2-dehydropantoate 2-reductase"/>
    <property type="match status" value="1"/>
</dbReference>
<dbReference type="AlphaFoldDB" id="A0A1G8E2T8"/>
<evidence type="ECO:0000256" key="2">
    <source>
        <dbReference type="ARBA" id="ARBA00022857"/>
    </source>
</evidence>